<dbReference type="Gene3D" id="3.30.1370.10">
    <property type="entry name" value="K Homology domain, type 1"/>
    <property type="match status" value="1"/>
</dbReference>
<proteinExistence type="evidence at transcript level"/>
<evidence type="ECO:0000256" key="2">
    <source>
        <dbReference type="PROSITE-ProRule" id="PRU00117"/>
    </source>
</evidence>
<dbReference type="AlphaFoldDB" id="B6T5L0"/>
<feature type="compositionally biased region" description="Pro residues" evidence="3">
    <location>
        <begin position="331"/>
        <end position="347"/>
    </location>
</feature>
<evidence type="ECO:0000256" key="3">
    <source>
        <dbReference type="SAM" id="MobiDB-lite"/>
    </source>
</evidence>
<evidence type="ECO:0000259" key="4">
    <source>
        <dbReference type="SMART" id="SM00322"/>
    </source>
</evidence>
<evidence type="ECO:0000313" key="5">
    <source>
        <dbReference type="EMBL" id="ACG32393.1"/>
    </source>
</evidence>
<feature type="domain" description="K Homology" evidence="4">
    <location>
        <begin position="105"/>
        <end position="185"/>
    </location>
</feature>
<dbReference type="ExpressionAtlas" id="B6T5L0">
    <property type="expression patterns" value="baseline and differential"/>
</dbReference>
<organism evidence="5">
    <name type="scientific">Zea mays</name>
    <name type="common">Maize</name>
    <dbReference type="NCBI Taxonomy" id="4577"/>
    <lineage>
        <taxon>Eukaryota</taxon>
        <taxon>Viridiplantae</taxon>
        <taxon>Streptophyta</taxon>
        <taxon>Embryophyta</taxon>
        <taxon>Tracheophyta</taxon>
        <taxon>Spermatophyta</taxon>
        <taxon>Magnoliopsida</taxon>
        <taxon>Liliopsida</taxon>
        <taxon>Poales</taxon>
        <taxon>Poaceae</taxon>
        <taxon>PACMAD clade</taxon>
        <taxon>Panicoideae</taxon>
        <taxon>Andropogonodae</taxon>
        <taxon>Andropogoneae</taxon>
        <taxon>Tripsacinae</taxon>
        <taxon>Zea</taxon>
    </lineage>
</organism>
<feature type="region of interest" description="Disordered" evidence="3">
    <location>
        <begin position="292"/>
        <end position="385"/>
    </location>
</feature>
<dbReference type="Pfam" id="PF00013">
    <property type="entry name" value="KH_1"/>
    <property type="match status" value="3"/>
</dbReference>
<dbReference type="CDD" id="cd22459">
    <property type="entry name" value="KH-I_PEPPER_rpt1_like"/>
    <property type="match status" value="1"/>
</dbReference>
<dbReference type="PANTHER" id="PTHR10288">
    <property type="entry name" value="KH DOMAIN CONTAINING RNA BINDING PROTEIN"/>
    <property type="match status" value="1"/>
</dbReference>
<reference evidence="5" key="1">
    <citation type="journal article" date="2009" name="Plant Mol. Biol.">
        <title>Insights into corn genes derived from large-scale cDNA sequencing.</title>
        <authorList>
            <person name="Alexandrov N.N."/>
            <person name="Brover V.V."/>
            <person name="Freidin S."/>
            <person name="Troukhan M.E."/>
            <person name="Tatarinova T.V."/>
            <person name="Zhang H."/>
            <person name="Swaller T.J."/>
            <person name="Lu Y.P."/>
            <person name="Bouck J."/>
            <person name="Flavell R.B."/>
            <person name="Feldmann K.A."/>
        </authorList>
    </citation>
    <scope>NUCLEOTIDE SEQUENCE</scope>
</reference>
<dbReference type="InterPro" id="IPR004087">
    <property type="entry name" value="KH_dom"/>
</dbReference>
<dbReference type="CDD" id="cd22460">
    <property type="entry name" value="KH-I_PEPPER_rpt2_like"/>
    <property type="match status" value="1"/>
</dbReference>
<protein>
    <submittedName>
        <fullName evidence="5">KH domain containing protein</fullName>
    </submittedName>
</protein>
<dbReference type="EMBL" id="EU960275">
    <property type="protein sequence ID" value="ACG32393.1"/>
    <property type="molecule type" value="mRNA"/>
</dbReference>
<accession>B6T5L0</accession>
<dbReference type="GO" id="GO:0003723">
    <property type="term" value="F:RNA binding"/>
    <property type="evidence" value="ECO:0007669"/>
    <property type="project" value="UniProtKB-UniRule"/>
</dbReference>
<feature type="domain" description="K Homology" evidence="4">
    <location>
        <begin position="380"/>
        <end position="448"/>
    </location>
</feature>
<keyword evidence="2" id="KW-0694">RNA-binding</keyword>
<feature type="compositionally biased region" description="Basic and acidic residues" evidence="3">
    <location>
        <begin position="34"/>
        <end position="50"/>
    </location>
</feature>
<dbReference type="Gene3D" id="3.30.310.210">
    <property type="match status" value="1"/>
</dbReference>
<keyword evidence="1" id="KW-0677">Repeat</keyword>
<dbReference type="SMART" id="SM00322">
    <property type="entry name" value="KH"/>
    <property type="match status" value="3"/>
</dbReference>
<dbReference type="SUPFAM" id="SSF54791">
    <property type="entry name" value="Eukaryotic type KH-domain (KH-domain type I)"/>
    <property type="match status" value="3"/>
</dbReference>
<feature type="compositionally biased region" description="Polar residues" evidence="3">
    <location>
        <begin position="370"/>
        <end position="385"/>
    </location>
</feature>
<dbReference type="InterPro" id="IPR004088">
    <property type="entry name" value="KH_dom_type_1"/>
</dbReference>
<feature type="region of interest" description="Disordered" evidence="3">
    <location>
        <begin position="1"/>
        <end position="101"/>
    </location>
</feature>
<dbReference type="InterPro" id="IPR036612">
    <property type="entry name" value="KH_dom_type_1_sf"/>
</dbReference>
<feature type="compositionally biased region" description="Basic and acidic residues" evidence="3">
    <location>
        <begin position="80"/>
        <end position="100"/>
    </location>
</feature>
<evidence type="ECO:0000256" key="1">
    <source>
        <dbReference type="ARBA" id="ARBA00022737"/>
    </source>
</evidence>
<dbReference type="CDD" id="cd22461">
    <property type="entry name" value="KH-I_PEPPER_like_rpt3"/>
    <property type="match status" value="1"/>
</dbReference>
<feature type="compositionally biased region" description="Pro residues" evidence="3">
    <location>
        <begin position="296"/>
        <end position="322"/>
    </location>
</feature>
<feature type="domain" description="K Homology" evidence="4">
    <location>
        <begin position="197"/>
        <end position="270"/>
    </location>
</feature>
<name>B6T5L0_MAIZE</name>
<dbReference type="PROSITE" id="PS50084">
    <property type="entry name" value="KH_TYPE_1"/>
    <property type="match status" value="3"/>
</dbReference>
<sequence length="529" mass="57341">MDVPVDDPVENLTGSPSTLGNEEEATTYANVQDQSKEEPEKLYEEPKDPMQDELGNQGHVSMNNEDVGGQNKVDQATPTEHGEEAGVKQHDATVPDDKKWPGWPGESVFRILVPTTKVGAVIGRKGDFIKKMCEESRARIKVLEGPPAVPERAVMISAKDEPDTELPPAVDGLLRVHRRITDGLETETDQPQRATVNTGPTRLLVPASQAGSLIGKQGATIKSIQDASKCVLRIVENVPPVALNDDRVVEIQGEPHDSHKAVELIASHLRKFLVDRSVLPLFETQIKAHNMHREQPMPPPQAWGPPPPSPWGHPPPNLPPGGPGYVGNPHYMPPRPQENYYPPPDVPPVEKQPHYGISSYGRDAPPSAPPGNQNQAHGSSQVTHSMQVPLSYADAVIGAAGASISYIRRHSGATISIQEGAPGEMTVEITGSASQVQTAQQLIKNFMAEASPQGPPAPGPHGQPVDTGYGSYPPYVEHPMGLLQVLQLQRLTTVEVMVLHHTRRAMDTNPEQELASDLGKEGYRYGFVC</sequence>